<protein>
    <recommendedName>
        <fullName evidence="3">Peptidase M48 domain-containing protein</fullName>
    </recommendedName>
</protein>
<organism evidence="1 2">
    <name type="scientific">Flammeovirga pacifica</name>
    <dbReference type="NCBI Taxonomy" id="915059"/>
    <lineage>
        <taxon>Bacteria</taxon>
        <taxon>Pseudomonadati</taxon>
        <taxon>Bacteroidota</taxon>
        <taxon>Cytophagia</taxon>
        <taxon>Cytophagales</taxon>
        <taxon>Flammeovirgaceae</taxon>
        <taxon>Flammeovirga</taxon>
    </lineage>
</organism>
<dbReference type="Proteomes" id="UP000179797">
    <property type="component" value="Unassembled WGS sequence"/>
</dbReference>
<gene>
    <name evidence="1" type="ORF">NH26_17645</name>
</gene>
<name>A0A1S1Z4N3_FLAPC</name>
<dbReference type="AlphaFoldDB" id="A0A1S1Z4N3"/>
<dbReference type="OrthoDB" id="1376641at2"/>
<keyword evidence="2" id="KW-1185">Reference proteome</keyword>
<comment type="caution">
    <text evidence="1">The sequence shown here is derived from an EMBL/GenBank/DDBJ whole genome shotgun (WGS) entry which is preliminary data.</text>
</comment>
<evidence type="ECO:0008006" key="3">
    <source>
        <dbReference type="Google" id="ProtNLM"/>
    </source>
</evidence>
<accession>A0A1S1Z4N3</accession>
<dbReference type="RefSeq" id="WP_044220124.1">
    <property type="nucleotide sequence ID" value="NZ_JRYR02000001.1"/>
</dbReference>
<dbReference type="SUPFAM" id="SSF48452">
    <property type="entry name" value="TPR-like"/>
    <property type="match status" value="1"/>
</dbReference>
<dbReference type="Gene3D" id="1.25.40.10">
    <property type="entry name" value="Tetratricopeptide repeat domain"/>
    <property type="match status" value="1"/>
</dbReference>
<evidence type="ECO:0000313" key="2">
    <source>
        <dbReference type="Proteomes" id="UP000179797"/>
    </source>
</evidence>
<evidence type="ECO:0000313" key="1">
    <source>
        <dbReference type="EMBL" id="OHX68035.1"/>
    </source>
</evidence>
<dbReference type="InterPro" id="IPR011990">
    <property type="entry name" value="TPR-like_helical_dom_sf"/>
</dbReference>
<reference evidence="1 2" key="1">
    <citation type="journal article" date="2012" name="Int. J. Syst. Evol. Microbiol.">
        <title>Flammeovirga pacifica sp. nov., isolated from deep-sea sediment.</title>
        <authorList>
            <person name="Xu H."/>
            <person name="Fu Y."/>
            <person name="Yang N."/>
            <person name="Ding Z."/>
            <person name="Lai Q."/>
            <person name="Zeng R."/>
        </authorList>
    </citation>
    <scope>NUCLEOTIDE SEQUENCE [LARGE SCALE GENOMIC DNA]</scope>
    <source>
        <strain evidence="2">DSM 24597 / LMG 26175 / WPAGA1</strain>
    </source>
</reference>
<dbReference type="EMBL" id="JRYR02000001">
    <property type="protein sequence ID" value="OHX68035.1"/>
    <property type="molecule type" value="Genomic_DNA"/>
</dbReference>
<proteinExistence type="predicted"/>
<sequence length="509" mass="58940">MTNDSYKYQTAQEVLETISRTKGDNRSVPILKISKEPLYIAKYFPGNSNHYIYLDEKVYDLCSSTGSDSLNALACIIGHELGHYYENHANNFGFSTVSEIHSQTTLEDEADKFGLFYGAVAGYKTHIIFPKILDKIYDSYKLSDNIKGYPPLNERKKIVQKAISEVEALINIYQMGQNLYAIHQYEASKSCLQFIINHFPSKLIHNNIGVCKLNMHLNSVKDQSLYPYIYPFEFDVRVKKKVTTELISRNMTFDLIDEAIQDFKIAIELDPNYEIAYINLACAYSIRGNQDAASGVIIDLKQKKNTLSENAYLIQGISKALNEDYTSAESIFKHLHSDSDINNYNKKVLKAEMNKEASYYDNFMEWVNTFFENENEIVNQRIHTSPETEKINNLLPDDLKITDQFHEVDLGNWAVLYYHDEGSVGKYIYRNKTTEVCIIQTFDNHQSSSSKDISIGDDMSKVTNMEHYGFPTFRWNNRPYTILTYYDTQLGFTFENKKVVNWFRWSIQN</sequence>